<dbReference type="EMBL" id="CP001857">
    <property type="protein sequence ID" value="ADB57218.1"/>
    <property type="molecule type" value="Genomic_DNA"/>
</dbReference>
<dbReference type="InterPro" id="IPR012340">
    <property type="entry name" value="NA-bd_OB-fold"/>
</dbReference>
<evidence type="ECO:0000259" key="1">
    <source>
        <dbReference type="Pfam" id="PF01796"/>
    </source>
</evidence>
<dbReference type="Proteomes" id="UP000001901">
    <property type="component" value="Chromosome"/>
</dbReference>
<dbReference type="HOGENOM" id="CLU_119412_2_2_2"/>
<dbReference type="eggNOG" id="arCOG01285">
    <property type="taxonomic scope" value="Archaea"/>
</dbReference>
<evidence type="ECO:0000259" key="2">
    <source>
        <dbReference type="Pfam" id="PF12172"/>
    </source>
</evidence>
<dbReference type="PaxDb" id="572546-Arcpr_0146"/>
<dbReference type="InterPro" id="IPR022002">
    <property type="entry name" value="ChsH2_Znr"/>
</dbReference>
<sequence>MLPKFWRKIKYRYNLIGSYCENCGGYFYPPRNLCPKCRRKGKVKEVQFSGYGKVLSWSVVHDAVENFWMSKPYVVALIELDEGARLTAPLDCKPDEVYEGMRVKAVFRKFGEDGEEGIIYYGTKFVPV</sequence>
<dbReference type="PANTHER" id="PTHR34075:SF5">
    <property type="entry name" value="BLR3430 PROTEIN"/>
    <property type="match status" value="1"/>
</dbReference>
<name>D2RFZ3_ARCPA</name>
<protein>
    <recommendedName>
        <fullName evidence="5">DUF35 domain-containing protein</fullName>
    </recommendedName>
</protein>
<dbReference type="SUPFAM" id="SSF50249">
    <property type="entry name" value="Nucleic acid-binding proteins"/>
    <property type="match status" value="1"/>
</dbReference>
<keyword evidence="4" id="KW-1185">Reference proteome</keyword>
<dbReference type="GeneID" id="8738795"/>
<dbReference type="KEGG" id="apo:Arcpr_0146"/>
<dbReference type="InterPro" id="IPR052513">
    <property type="entry name" value="Thioester_dehydratase-like"/>
</dbReference>
<dbReference type="InterPro" id="IPR002878">
    <property type="entry name" value="ChsH2_C"/>
</dbReference>
<dbReference type="Pfam" id="PF01796">
    <property type="entry name" value="OB_ChsH2_C"/>
    <property type="match status" value="1"/>
</dbReference>
<dbReference type="OrthoDB" id="9573at2157"/>
<dbReference type="PANTHER" id="PTHR34075">
    <property type="entry name" value="BLR3430 PROTEIN"/>
    <property type="match status" value="1"/>
</dbReference>
<evidence type="ECO:0000313" key="4">
    <source>
        <dbReference type="Proteomes" id="UP000001901"/>
    </source>
</evidence>
<feature type="domain" description="ChsH2 C-terminal OB-fold" evidence="1">
    <location>
        <begin position="45"/>
        <end position="108"/>
    </location>
</feature>
<proteinExistence type="predicted"/>
<dbReference type="STRING" id="572546.Arcpr_0146"/>
<feature type="domain" description="ChsH2 rubredoxin-like zinc ribbon" evidence="2">
    <location>
        <begin position="8"/>
        <end position="40"/>
    </location>
</feature>
<dbReference type="Pfam" id="PF12172">
    <property type="entry name" value="zf-ChsH2"/>
    <property type="match status" value="1"/>
</dbReference>
<accession>D2RFZ3</accession>
<evidence type="ECO:0000313" key="3">
    <source>
        <dbReference type="EMBL" id="ADB57218.1"/>
    </source>
</evidence>
<reference evidence="3 4" key="1">
    <citation type="journal article" date="2010" name="Stand. Genomic Sci.">
        <title>Complete genome sequence of Archaeoglobus profundus type strain (AV18).</title>
        <authorList>
            <person name="von Jan M."/>
            <person name="Lapidus A."/>
            <person name="Del Rio T.G."/>
            <person name="Copeland A."/>
            <person name="Tice H."/>
            <person name="Cheng J.F."/>
            <person name="Lucas S."/>
            <person name="Chen F."/>
            <person name="Nolan M."/>
            <person name="Goodwin L."/>
            <person name="Han C."/>
            <person name="Pitluck S."/>
            <person name="Liolios K."/>
            <person name="Ivanova N."/>
            <person name="Mavromatis K."/>
            <person name="Ovchinnikova G."/>
            <person name="Chertkov O."/>
            <person name="Pati A."/>
            <person name="Chen A."/>
            <person name="Palaniappan K."/>
            <person name="Land M."/>
            <person name="Hauser L."/>
            <person name="Chang Y.J."/>
            <person name="Jeffries C.D."/>
            <person name="Saunders E."/>
            <person name="Brettin T."/>
            <person name="Detter J.C."/>
            <person name="Chain P."/>
            <person name="Eichinger K."/>
            <person name="Huber H."/>
            <person name="Spring S."/>
            <person name="Rohde M."/>
            <person name="Goker M."/>
            <person name="Wirth R."/>
            <person name="Woyke T."/>
            <person name="Bristow J."/>
            <person name="Eisen J.A."/>
            <person name="Markowitz V."/>
            <person name="Hugenholtz P."/>
            <person name="Kyrpides N.C."/>
            <person name="Klenk H.P."/>
        </authorList>
    </citation>
    <scope>NUCLEOTIDE SEQUENCE [LARGE SCALE GENOMIC DNA]</scope>
    <source>
        <strain evidence="4">DSM 5631 / JCM 9629 / NBRC 100127 / Av18</strain>
    </source>
</reference>
<dbReference type="AlphaFoldDB" id="D2RFZ3"/>
<dbReference type="Gene3D" id="6.10.30.10">
    <property type="match status" value="1"/>
</dbReference>
<gene>
    <name evidence="3" type="ordered locus">Arcpr_0146</name>
</gene>
<organism evidence="3 4">
    <name type="scientific">Archaeoglobus profundus (strain DSM 5631 / JCM 9629 / NBRC 100127 / Av18)</name>
    <dbReference type="NCBI Taxonomy" id="572546"/>
    <lineage>
        <taxon>Archaea</taxon>
        <taxon>Methanobacteriati</taxon>
        <taxon>Methanobacteriota</taxon>
        <taxon>Archaeoglobi</taxon>
        <taxon>Archaeoglobales</taxon>
        <taxon>Archaeoglobaceae</taxon>
        <taxon>Archaeoglobus</taxon>
    </lineage>
</organism>
<dbReference type="RefSeq" id="WP_012939554.1">
    <property type="nucleotide sequence ID" value="NC_013741.1"/>
</dbReference>
<evidence type="ECO:0008006" key="5">
    <source>
        <dbReference type="Google" id="ProtNLM"/>
    </source>
</evidence>